<dbReference type="Pfam" id="PF07690">
    <property type="entry name" value="MFS_1"/>
    <property type="match status" value="1"/>
</dbReference>
<proteinExistence type="predicted"/>
<keyword evidence="2" id="KW-1133">Transmembrane helix</keyword>
<dbReference type="PANTHER" id="PTHR23542:SF1">
    <property type="entry name" value="MAJOR FACILITATOR SUPERFAMILY (MFS) PROFILE DOMAIN-CONTAINING PROTEIN"/>
    <property type="match status" value="1"/>
</dbReference>
<dbReference type="Proteomes" id="UP001354931">
    <property type="component" value="Unassembled WGS sequence"/>
</dbReference>
<organism evidence="3 4">
    <name type="scientific">Streptomyces endophyticus</name>
    <dbReference type="NCBI Taxonomy" id="714166"/>
    <lineage>
        <taxon>Bacteria</taxon>
        <taxon>Bacillati</taxon>
        <taxon>Actinomycetota</taxon>
        <taxon>Actinomycetes</taxon>
        <taxon>Kitasatosporales</taxon>
        <taxon>Streptomycetaceae</taxon>
        <taxon>Streptomyces</taxon>
    </lineage>
</organism>
<feature type="transmembrane region" description="Helical" evidence="2">
    <location>
        <begin position="219"/>
        <end position="241"/>
    </location>
</feature>
<dbReference type="PANTHER" id="PTHR23542">
    <property type="match status" value="1"/>
</dbReference>
<evidence type="ECO:0000313" key="4">
    <source>
        <dbReference type="Proteomes" id="UP001354931"/>
    </source>
</evidence>
<evidence type="ECO:0000313" key="3">
    <source>
        <dbReference type="EMBL" id="MEB8338762.1"/>
    </source>
</evidence>
<accession>A0ABU6F512</accession>
<comment type="caution">
    <text evidence="3">The sequence shown here is derived from an EMBL/GenBank/DDBJ whole genome shotgun (WGS) entry which is preliminary data.</text>
</comment>
<keyword evidence="4" id="KW-1185">Reference proteome</keyword>
<dbReference type="InterPro" id="IPR011701">
    <property type="entry name" value="MFS"/>
</dbReference>
<evidence type="ECO:0000256" key="1">
    <source>
        <dbReference type="SAM" id="MobiDB-lite"/>
    </source>
</evidence>
<dbReference type="Gene3D" id="1.20.1250.20">
    <property type="entry name" value="MFS general substrate transporter like domains"/>
    <property type="match status" value="2"/>
</dbReference>
<feature type="transmembrane region" description="Helical" evidence="2">
    <location>
        <begin position="42"/>
        <end position="67"/>
    </location>
</feature>
<keyword evidence="2" id="KW-0812">Transmembrane</keyword>
<protein>
    <submittedName>
        <fullName evidence="3">MFS transporter</fullName>
    </submittedName>
</protein>
<gene>
    <name evidence="3" type="ORF">OKJ99_14780</name>
</gene>
<sequence length="452" mass="45646">MYAAVLRTPYALRTFGAALLGRLSYGTVALSLMLAVTAATGSYAVAGAVMALYGAASVLLSPLRALFIDRYGPRRALPPMALSYAALLAVLAAVAWRPGAPGWLLVALALPTGALTPPLGPTMRTVWGQLLSDRRLLQRAYSLDGVAEELLLVSGPVLVGVLVLWAPAAFGVALSAGLVAVGTLAFVASPAVAGVAAVPRPAGRRRTARGKAARRLRQPVVVTLGIGVALGAADLLVLAFAEDRGRGGAAAWILAALSAGSAVGGLVNGAVNWRGAARTRLAFLAVGLAAALGGAALAPGLVALAVAAACVGLFVAPALTTAYLIADESVDAGFRTQAGAWVNTSLNAGCSAGTAGIGLLVGHVPLPLCFAAAALAPLVTGAVALGHIKPLRRLSSGVRGGAPRPTPRFRVTVSRRRRHRPTSGPRSPHPTGGPRASRAAYRSPTSSRPPRP</sequence>
<reference evidence="3 4" key="1">
    <citation type="submission" date="2022-10" db="EMBL/GenBank/DDBJ databases">
        <authorList>
            <person name="Xie J."/>
            <person name="Shen N."/>
        </authorList>
    </citation>
    <scope>NUCLEOTIDE SEQUENCE [LARGE SCALE GENOMIC DNA]</scope>
    <source>
        <strain evidence="3 4">YIM65594</strain>
    </source>
</reference>
<feature type="transmembrane region" description="Helical" evidence="2">
    <location>
        <begin position="172"/>
        <end position="198"/>
    </location>
</feature>
<dbReference type="InterPro" id="IPR036259">
    <property type="entry name" value="MFS_trans_sf"/>
</dbReference>
<feature type="transmembrane region" description="Helical" evidence="2">
    <location>
        <begin position="102"/>
        <end position="120"/>
    </location>
</feature>
<feature type="transmembrane region" description="Helical" evidence="2">
    <location>
        <begin position="338"/>
        <end position="359"/>
    </location>
</feature>
<feature type="transmembrane region" description="Helical" evidence="2">
    <location>
        <begin position="79"/>
        <end position="96"/>
    </location>
</feature>
<dbReference type="SUPFAM" id="SSF103473">
    <property type="entry name" value="MFS general substrate transporter"/>
    <property type="match status" value="1"/>
</dbReference>
<feature type="transmembrane region" description="Helical" evidence="2">
    <location>
        <begin position="365"/>
        <end position="385"/>
    </location>
</feature>
<feature type="transmembrane region" description="Helical" evidence="2">
    <location>
        <begin position="281"/>
        <end position="298"/>
    </location>
</feature>
<keyword evidence="2" id="KW-0472">Membrane</keyword>
<feature type="transmembrane region" description="Helical" evidence="2">
    <location>
        <begin position="12"/>
        <end position="36"/>
    </location>
</feature>
<feature type="transmembrane region" description="Helical" evidence="2">
    <location>
        <begin position="304"/>
        <end position="326"/>
    </location>
</feature>
<evidence type="ECO:0000256" key="2">
    <source>
        <dbReference type="SAM" id="Phobius"/>
    </source>
</evidence>
<dbReference type="RefSeq" id="WP_326016627.1">
    <property type="nucleotide sequence ID" value="NZ_JAOZYC010000099.1"/>
</dbReference>
<name>A0ABU6F512_9ACTN</name>
<feature type="compositionally biased region" description="Low complexity" evidence="1">
    <location>
        <begin position="422"/>
        <end position="446"/>
    </location>
</feature>
<feature type="transmembrane region" description="Helical" evidence="2">
    <location>
        <begin position="247"/>
        <end position="269"/>
    </location>
</feature>
<feature type="transmembrane region" description="Helical" evidence="2">
    <location>
        <begin position="141"/>
        <end position="166"/>
    </location>
</feature>
<dbReference type="EMBL" id="JAOZYC010000099">
    <property type="protein sequence ID" value="MEB8338762.1"/>
    <property type="molecule type" value="Genomic_DNA"/>
</dbReference>
<feature type="region of interest" description="Disordered" evidence="1">
    <location>
        <begin position="394"/>
        <end position="452"/>
    </location>
</feature>